<dbReference type="Proteomes" id="UP000831251">
    <property type="component" value="Segment"/>
</dbReference>
<reference evidence="1 2" key="1">
    <citation type="journal article" date="2020" name="Arch.">
        <title>Molecular characterization of a novel cytorhabdovirus associated with paper mulberry mosaic disease.</title>
        <authorList>
            <person name="Qiu Y."/>
            <person name="Zhang S."/>
            <person name="Jin J."/>
            <person name="Xie J."/>
            <person name="Cao Y."/>
            <person name="Cao M."/>
        </authorList>
    </citation>
    <scope>NUCLEOTIDE SEQUENCE [LARGE SCALE GENOMIC DNA]</scope>
    <source>
        <strain evidence="1">SWU</strain>
    </source>
</reference>
<evidence type="ECO:0000313" key="2">
    <source>
        <dbReference type="Proteomes" id="UP000831251"/>
    </source>
</evidence>
<organism evidence="1 2">
    <name type="scientific">paper mulberry mosaic associated virus</name>
    <dbReference type="NCBI Taxonomy" id="3071215"/>
    <lineage>
        <taxon>Viruses</taxon>
        <taxon>Riboviria</taxon>
        <taxon>Orthornavirae</taxon>
        <taxon>Negarnaviricota</taxon>
        <taxon>Haploviricotina</taxon>
        <taxon>Monjiviricetes</taxon>
        <taxon>Mononegavirales</taxon>
        <taxon>Rhabdoviridae</taxon>
        <taxon>Betarhabdovirinae</taxon>
        <taxon>Betacytorhabdovirus</taxon>
        <taxon>Betacytorhabdovirus broussonetiae</taxon>
        <taxon>Cytorhabdovirus broussonetiae</taxon>
    </lineage>
</organism>
<sequence>MEKKLAPFARRTIDIKGLTHQAPKRIDFVFSLKDMFVHHTYALLSEIKLEYIPIIQSTELGYINVVLQDSRMNDEISKNIIGVRMFTHIYQTVTLRGVDWTLNKGKSPYTLEVNPVISGVVPGAVLGRLRVIPTYRYENNLPMKMPPTYHAVFPFGVKAHIRELIDEDEEFNDLQATRRYGIFMEVDPISKIGSVSFRRETYSKAPTSRGYCSD</sequence>
<name>A0AAE7JKR9_9RHAB</name>
<proteinExistence type="predicted"/>
<dbReference type="EMBL" id="MN872813">
    <property type="protein sequence ID" value="QNO38992.1"/>
    <property type="molecule type" value="Viral_cRNA"/>
</dbReference>
<dbReference type="KEGG" id="vg:80538995"/>
<evidence type="ECO:0000313" key="1">
    <source>
        <dbReference type="EMBL" id="QNO38992.1"/>
    </source>
</evidence>
<accession>A0AAE7JKR9</accession>
<protein>
    <submittedName>
        <fullName evidence="1">Protein 3</fullName>
    </submittedName>
</protein>
<dbReference type="GeneID" id="80538995"/>
<keyword evidence="2" id="KW-1185">Reference proteome</keyword>
<dbReference type="RefSeq" id="YP_010800395.1">
    <property type="nucleotide sequence ID" value="NC_076864.1"/>
</dbReference>